<dbReference type="OrthoDB" id="341259at2759"/>
<accession>A0A8E2EQM5</accession>
<feature type="compositionally biased region" description="Acidic residues" evidence="5">
    <location>
        <begin position="258"/>
        <end position="271"/>
    </location>
</feature>
<evidence type="ECO:0000256" key="6">
    <source>
        <dbReference type="SAM" id="Phobius"/>
    </source>
</evidence>
<gene>
    <name evidence="7" type="ORF">AOQ84DRAFT_381976</name>
</gene>
<evidence type="ECO:0000313" key="7">
    <source>
        <dbReference type="EMBL" id="OCL03102.1"/>
    </source>
</evidence>
<feature type="region of interest" description="Disordered" evidence="5">
    <location>
        <begin position="1"/>
        <end position="68"/>
    </location>
</feature>
<evidence type="ECO:0000256" key="4">
    <source>
        <dbReference type="ARBA" id="ARBA00023136"/>
    </source>
</evidence>
<feature type="region of interest" description="Disordered" evidence="5">
    <location>
        <begin position="251"/>
        <end position="271"/>
    </location>
</feature>
<reference evidence="7 8" key="1">
    <citation type="journal article" date="2016" name="Nat. Commun.">
        <title>Ectomycorrhizal ecology is imprinted in the genome of the dominant symbiotic fungus Cenococcum geophilum.</title>
        <authorList>
            <consortium name="DOE Joint Genome Institute"/>
            <person name="Peter M."/>
            <person name="Kohler A."/>
            <person name="Ohm R.A."/>
            <person name="Kuo A."/>
            <person name="Krutzmann J."/>
            <person name="Morin E."/>
            <person name="Arend M."/>
            <person name="Barry K.W."/>
            <person name="Binder M."/>
            <person name="Choi C."/>
            <person name="Clum A."/>
            <person name="Copeland A."/>
            <person name="Grisel N."/>
            <person name="Haridas S."/>
            <person name="Kipfer T."/>
            <person name="LaButti K."/>
            <person name="Lindquist E."/>
            <person name="Lipzen A."/>
            <person name="Maire R."/>
            <person name="Meier B."/>
            <person name="Mihaltcheva S."/>
            <person name="Molinier V."/>
            <person name="Murat C."/>
            <person name="Poggeler S."/>
            <person name="Quandt C.A."/>
            <person name="Sperisen C."/>
            <person name="Tritt A."/>
            <person name="Tisserant E."/>
            <person name="Crous P.W."/>
            <person name="Henrissat B."/>
            <person name="Nehls U."/>
            <person name="Egli S."/>
            <person name="Spatafora J.W."/>
            <person name="Grigoriev I.V."/>
            <person name="Martin F.M."/>
        </authorList>
    </citation>
    <scope>NUCLEOTIDE SEQUENCE [LARGE SCALE GENOMIC DNA]</scope>
    <source>
        <strain evidence="7 8">CBS 207.34</strain>
    </source>
</reference>
<evidence type="ECO:0000256" key="1">
    <source>
        <dbReference type="ARBA" id="ARBA00004141"/>
    </source>
</evidence>
<keyword evidence="3 6" id="KW-1133">Transmembrane helix</keyword>
<keyword evidence="8" id="KW-1185">Reference proteome</keyword>
<feature type="transmembrane region" description="Helical" evidence="6">
    <location>
        <begin position="129"/>
        <end position="157"/>
    </location>
</feature>
<comment type="subcellular location">
    <subcellularLocation>
        <location evidence="1">Membrane</location>
        <topology evidence="1">Multi-pass membrane protein</topology>
    </subcellularLocation>
</comment>
<dbReference type="InterPro" id="IPR045863">
    <property type="entry name" value="CorA_TM1_TM2"/>
</dbReference>
<dbReference type="Gene3D" id="1.20.58.340">
    <property type="entry name" value="Magnesium transport protein CorA, transmembrane region"/>
    <property type="match status" value="1"/>
</dbReference>
<keyword evidence="4 6" id="KW-0472">Membrane</keyword>
<evidence type="ECO:0000256" key="2">
    <source>
        <dbReference type="ARBA" id="ARBA00022692"/>
    </source>
</evidence>
<sequence>MSATKKKEPFKDLSEATFQRYIETTEPKGPSRPASPHQSNVGVRGDGEDASDEASSADVKGAPSDPESDCAFLDLNTAVDNKFGLDDEDKAIITAYLNEPPSLHVRRTLDQYYYHMLSNTKQRDEDQVVLRWAIILVFTVVAAIFLPLLFMASFFAINVLLFPQDPKTGQTSWPLEKVSGYTSIPFLVIAFKVEWVISNFETLAYDYLISTLLFCVRKLRLLRIEELNRKTCEWSGKLKHRRALYMTAHDEDKKEEAEVVEESEPDQDVIN</sequence>
<organism evidence="7 8">
    <name type="scientific">Glonium stellatum</name>
    <dbReference type="NCBI Taxonomy" id="574774"/>
    <lineage>
        <taxon>Eukaryota</taxon>
        <taxon>Fungi</taxon>
        <taxon>Dikarya</taxon>
        <taxon>Ascomycota</taxon>
        <taxon>Pezizomycotina</taxon>
        <taxon>Dothideomycetes</taxon>
        <taxon>Pleosporomycetidae</taxon>
        <taxon>Gloniales</taxon>
        <taxon>Gloniaceae</taxon>
        <taxon>Glonium</taxon>
    </lineage>
</organism>
<dbReference type="EMBL" id="KV750809">
    <property type="protein sequence ID" value="OCL03102.1"/>
    <property type="molecule type" value="Genomic_DNA"/>
</dbReference>
<dbReference type="GO" id="GO:0016020">
    <property type="term" value="C:membrane"/>
    <property type="evidence" value="ECO:0007669"/>
    <property type="project" value="UniProtKB-SubCell"/>
</dbReference>
<evidence type="ECO:0000256" key="3">
    <source>
        <dbReference type="ARBA" id="ARBA00022989"/>
    </source>
</evidence>
<proteinExistence type="predicted"/>
<feature type="compositionally biased region" description="Basic and acidic residues" evidence="5">
    <location>
        <begin position="1"/>
        <end position="14"/>
    </location>
</feature>
<name>A0A8E2EQM5_9PEZI</name>
<protein>
    <submittedName>
        <fullName evidence="7">Uncharacterized protein</fullName>
    </submittedName>
</protein>
<dbReference type="Proteomes" id="UP000250140">
    <property type="component" value="Unassembled WGS sequence"/>
</dbReference>
<dbReference type="AlphaFoldDB" id="A0A8E2EQM5"/>
<evidence type="ECO:0000256" key="5">
    <source>
        <dbReference type="SAM" id="MobiDB-lite"/>
    </source>
</evidence>
<keyword evidence="2 6" id="KW-0812">Transmembrane</keyword>
<dbReference type="SUPFAM" id="SSF144083">
    <property type="entry name" value="Magnesium transport protein CorA, transmembrane region"/>
    <property type="match status" value="1"/>
</dbReference>
<evidence type="ECO:0000313" key="8">
    <source>
        <dbReference type="Proteomes" id="UP000250140"/>
    </source>
</evidence>